<name>A0ABQ6JZF7_9MICO</name>
<keyword evidence="1" id="KW-1133">Transmembrane helix</keyword>
<dbReference type="Proteomes" id="UP001157069">
    <property type="component" value="Unassembled WGS sequence"/>
</dbReference>
<feature type="transmembrane region" description="Helical" evidence="1">
    <location>
        <begin position="30"/>
        <end position="52"/>
    </location>
</feature>
<feature type="transmembrane region" description="Helical" evidence="1">
    <location>
        <begin position="88"/>
        <end position="108"/>
    </location>
</feature>
<keyword evidence="3" id="KW-1185">Reference proteome</keyword>
<proteinExistence type="predicted"/>
<evidence type="ECO:0000313" key="3">
    <source>
        <dbReference type="Proteomes" id="UP001157069"/>
    </source>
</evidence>
<accession>A0ABQ6JZF7</accession>
<gene>
    <name evidence="2" type="ORF">GCM10025869_31180</name>
</gene>
<sequence length="173" mass="18786">MELLVPRWFTDVVLRGHPFRVRITTTTAKVTYILAWVIVGLGLNVLLLRLGATRWPQYLITSAYTGATLIVGVRTFRGHDELLTPPRAWWRATGGWVSSLGAGTLFAALGATCWWATATGALPSTTPFTNPLVAASCLAAAAYYIHSGWRLARHGDVAIGAGHDRDGAHERHP</sequence>
<evidence type="ECO:0008006" key="4">
    <source>
        <dbReference type="Google" id="ProtNLM"/>
    </source>
</evidence>
<dbReference type="EMBL" id="BSVA01000001">
    <property type="protein sequence ID" value="GMA92589.1"/>
    <property type="molecule type" value="Genomic_DNA"/>
</dbReference>
<evidence type="ECO:0000313" key="2">
    <source>
        <dbReference type="EMBL" id="GMA92589.1"/>
    </source>
</evidence>
<feature type="transmembrane region" description="Helical" evidence="1">
    <location>
        <begin position="58"/>
        <end position="76"/>
    </location>
</feature>
<keyword evidence="1" id="KW-0472">Membrane</keyword>
<evidence type="ECO:0000256" key="1">
    <source>
        <dbReference type="SAM" id="Phobius"/>
    </source>
</evidence>
<reference evidence="3" key="1">
    <citation type="journal article" date="2019" name="Int. J. Syst. Evol. Microbiol.">
        <title>The Global Catalogue of Microorganisms (GCM) 10K type strain sequencing project: providing services to taxonomists for standard genome sequencing and annotation.</title>
        <authorList>
            <consortium name="The Broad Institute Genomics Platform"/>
            <consortium name="The Broad Institute Genome Sequencing Center for Infectious Disease"/>
            <person name="Wu L."/>
            <person name="Ma J."/>
        </authorList>
    </citation>
    <scope>NUCLEOTIDE SEQUENCE [LARGE SCALE GENOMIC DNA]</scope>
    <source>
        <strain evidence="3">NBRC 108755</strain>
    </source>
</reference>
<protein>
    <recommendedName>
        <fullName evidence="4">GtrA-like protein domain-containing protein</fullName>
    </recommendedName>
</protein>
<feature type="transmembrane region" description="Helical" evidence="1">
    <location>
        <begin position="128"/>
        <end position="145"/>
    </location>
</feature>
<keyword evidence="1" id="KW-0812">Transmembrane</keyword>
<comment type="caution">
    <text evidence="2">The sequence shown here is derived from an EMBL/GenBank/DDBJ whole genome shotgun (WGS) entry which is preliminary data.</text>
</comment>
<organism evidence="2 3">
    <name type="scientific">Homoserinibacter gongjuensis</name>
    <dbReference type="NCBI Taxonomy" id="1162968"/>
    <lineage>
        <taxon>Bacteria</taxon>
        <taxon>Bacillati</taxon>
        <taxon>Actinomycetota</taxon>
        <taxon>Actinomycetes</taxon>
        <taxon>Micrococcales</taxon>
        <taxon>Microbacteriaceae</taxon>
        <taxon>Homoserinibacter</taxon>
    </lineage>
</organism>